<dbReference type="RefSeq" id="WP_002583748.1">
    <property type="nucleotide sequence ID" value="NZ_KB851018.1"/>
</dbReference>
<name>A0A0E2HCT6_9FIRM</name>
<dbReference type="CDD" id="cd04301">
    <property type="entry name" value="NAT_SF"/>
    <property type="match status" value="1"/>
</dbReference>
<evidence type="ECO:0000313" key="4">
    <source>
        <dbReference type="EMBL" id="ENZ17523.1"/>
    </source>
</evidence>
<sequence length="170" mass="18838">MTYRLATAEDLDRLVAMSDQAKESFKAKNIDQWQKGEPNRQVMEASILRSQLHVLEDTGQVVGMITIVPGPEASYASIDGAWLNQEPYFAFHRVCVEESMKGRGLAARLFSEAEQYVLKTGVRNIRIDTHPDNQAMQRALAKSGYICCGTLVLTGGSEAGDLRVGYQKVI</sequence>
<evidence type="ECO:0000313" key="5">
    <source>
        <dbReference type="Proteomes" id="UP000013085"/>
    </source>
</evidence>
<organism evidence="4 5">
    <name type="scientific">[Clostridium] clostridioforme 90A8</name>
    <dbReference type="NCBI Taxonomy" id="999408"/>
    <lineage>
        <taxon>Bacteria</taxon>
        <taxon>Bacillati</taxon>
        <taxon>Bacillota</taxon>
        <taxon>Clostridia</taxon>
        <taxon>Lachnospirales</taxon>
        <taxon>Lachnospiraceae</taxon>
        <taxon>Enterocloster</taxon>
    </lineage>
</organism>
<dbReference type="AlphaFoldDB" id="A0A0E2HCT6"/>
<dbReference type="PATRIC" id="fig|999408.3.peg.1962"/>
<dbReference type="GeneID" id="57959710"/>
<feature type="domain" description="N-acetyltransferase" evidence="3">
    <location>
        <begin position="1"/>
        <end position="170"/>
    </location>
</feature>
<gene>
    <name evidence="4" type="ORF">HMPREF1090_01823</name>
</gene>
<evidence type="ECO:0000256" key="2">
    <source>
        <dbReference type="ARBA" id="ARBA00023315"/>
    </source>
</evidence>
<dbReference type="InterPro" id="IPR000182">
    <property type="entry name" value="GNAT_dom"/>
</dbReference>
<dbReference type="HOGENOM" id="CLU_013985_13_0_9"/>
<dbReference type="Gene3D" id="3.40.630.30">
    <property type="match status" value="1"/>
</dbReference>
<keyword evidence="2" id="KW-0012">Acyltransferase</keyword>
<accession>A0A0E2HCT6</accession>
<dbReference type="GO" id="GO:0016747">
    <property type="term" value="F:acyltransferase activity, transferring groups other than amino-acyl groups"/>
    <property type="evidence" value="ECO:0007669"/>
    <property type="project" value="InterPro"/>
</dbReference>
<dbReference type="PROSITE" id="PS51186">
    <property type="entry name" value="GNAT"/>
    <property type="match status" value="1"/>
</dbReference>
<dbReference type="InterPro" id="IPR050832">
    <property type="entry name" value="Bact_Acetyltransf"/>
</dbReference>
<dbReference type="PANTHER" id="PTHR43877">
    <property type="entry name" value="AMINOALKYLPHOSPHONATE N-ACETYLTRANSFERASE-RELATED-RELATED"/>
    <property type="match status" value="1"/>
</dbReference>
<protein>
    <recommendedName>
        <fullName evidence="3">N-acetyltransferase domain-containing protein</fullName>
    </recommendedName>
</protein>
<keyword evidence="1" id="KW-0808">Transferase</keyword>
<dbReference type="SUPFAM" id="SSF55729">
    <property type="entry name" value="Acyl-CoA N-acyltransferases (Nat)"/>
    <property type="match status" value="1"/>
</dbReference>
<dbReference type="EMBL" id="AGYR01000014">
    <property type="protein sequence ID" value="ENZ17523.1"/>
    <property type="molecule type" value="Genomic_DNA"/>
</dbReference>
<dbReference type="InterPro" id="IPR016181">
    <property type="entry name" value="Acyl_CoA_acyltransferase"/>
</dbReference>
<dbReference type="Pfam" id="PF00583">
    <property type="entry name" value="Acetyltransf_1"/>
    <property type="match status" value="1"/>
</dbReference>
<dbReference type="PANTHER" id="PTHR43877:SF2">
    <property type="entry name" value="AMINOALKYLPHOSPHONATE N-ACETYLTRANSFERASE-RELATED"/>
    <property type="match status" value="1"/>
</dbReference>
<reference evidence="4 5" key="1">
    <citation type="submission" date="2013-01" db="EMBL/GenBank/DDBJ databases">
        <title>The Genome Sequence of Clostridium clostridioforme 90A8.</title>
        <authorList>
            <consortium name="The Broad Institute Genome Sequencing Platform"/>
            <person name="Earl A."/>
            <person name="Ward D."/>
            <person name="Feldgarden M."/>
            <person name="Gevers D."/>
            <person name="Courvalin P."/>
            <person name="Lambert T."/>
            <person name="Walker B."/>
            <person name="Young S.K."/>
            <person name="Zeng Q."/>
            <person name="Gargeya S."/>
            <person name="Fitzgerald M."/>
            <person name="Haas B."/>
            <person name="Abouelleil A."/>
            <person name="Alvarado L."/>
            <person name="Arachchi H.M."/>
            <person name="Berlin A.M."/>
            <person name="Chapman S.B."/>
            <person name="Dewar J."/>
            <person name="Goldberg J."/>
            <person name="Griggs A."/>
            <person name="Gujja S."/>
            <person name="Hansen M."/>
            <person name="Howarth C."/>
            <person name="Imamovic A."/>
            <person name="Larimer J."/>
            <person name="McCowan C."/>
            <person name="Murphy C."/>
            <person name="Neiman D."/>
            <person name="Pearson M."/>
            <person name="Priest M."/>
            <person name="Roberts A."/>
            <person name="Saif S."/>
            <person name="Shea T."/>
            <person name="Sisk P."/>
            <person name="Sykes S."/>
            <person name="Wortman J."/>
            <person name="Nusbaum C."/>
            <person name="Birren B."/>
        </authorList>
    </citation>
    <scope>NUCLEOTIDE SEQUENCE [LARGE SCALE GENOMIC DNA]</scope>
    <source>
        <strain evidence="4 5">90A8</strain>
    </source>
</reference>
<evidence type="ECO:0000259" key="3">
    <source>
        <dbReference type="PROSITE" id="PS51186"/>
    </source>
</evidence>
<comment type="caution">
    <text evidence="4">The sequence shown here is derived from an EMBL/GenBank/DDBJ whole genome shotgun (WGS) entry which is preliminary data.</text>
</comment>
<evidence type="ECO:0000256" key="1">
    <source>
        <dbReference type="ARBA" id="ARBA00022679"/>
    </source>
</evidence>
<proteinExistence type="predicted"/>
<dbReference type="Proteomes" id="UP000013085">
    <property type="component" value="Unassembled WGS sequence"/>
</dbReference>